<dbReference type="EMBL" id="BAABLM010000007">
    <property type="protein sequence ID" value="GAA4682406.1"/>
    <property type="molecule type" value="Genomic_DNA"/>
</dbReference>
<dbReference type="PANTHER" id="PTHR43053:SF3">
    <property type="entry name" value="ALPHA-GALACTOSIDASE C-RELATED"/>
    <property type="match status" value="1"/>
</dbReference>
<dbReference type="PRINTS" id="PR00743">
    <property type="entry name" value="GLHYDRLASE36"/>
</dbReference>
<reference evidence="5" key="1">
    <citation type="journal article" date="2019" name="Int. J. Syst. Evol. Microbiol.">
        <title>The Global Catalogue of Microorganisms (GCM) 10K type strain sequencing project: providing services to taxonomists for standard genome sequencing and annotation.</title>
        <authorList>
            <consortium name="The Broad Institute Genomics Platform"/>
            <consortium name="The Broad Institute Genome Sequencing Center for Infectious Disease"/>
            <person name="Wu L."/>
            <person name="Ma J."/>
        </authorList>
    </citation>
    <scope>NUCLEOTIDE SEQUENCE [LARGE SCALE GENOMIC DNA]</scope>
    <source>
        <strain evidence="5">JCM 18956</strain>
    </source>
</reference>
<evidence type="ECO:0000256" key="1">
    <source>
        <dbReference type="ARBA" id="ARBA00022801"/>
    </source>
</evidence>
<evidence type="ECO:0000313" key="4">
    <source>
        <dbReference type="EMBL" id="GAA4682406.1"/>
    </source>
</evidence>
<evidence type="ECO:0008006" key="6">
    <source>
        <dbReference type="Google" id="ProtNLM"/>
    </source>
</evidence>
<name>A0ABP8W6J5_9MICO</name>
<feature type="compositionally biased region" description="Polar residues" evidence="3">
    <location>
        <begin position="200"/>
        <end position="220"/>
    </location>
</feature>
<keyword evidence="5" id="KW-1185">Reference proteome</keyword>
<evidence type="ECO:0000313" key="5">
    <source>
        <dbReference type="Proteomes" id="UP001501295"/>
    </source>
</evidence>
<dbReference type="CDD" id="cd14791">
    <property type="entry name" value="GH36"/>
    <property type="match status" value="1"/>
</dbReference>
<sequence length="710" mass="77117">MGAKSTTAPVTDEAVEVVLGALVVRLVISDDAPVRLLSIVPAGRPIAADDVAAPRPRVTPLVELSLAGESHVRHSHDVRHRNYAASHRLRYVDHRVDASELVVRQRDPETGALVTSRLRSITPDSVSATTRIENGGGTDLTVEYLSSLVLSGFAEVVAADIFERLRVHDARMSWTGEYRWSDRSLTDVGIVDVGIPHATSSSRTSHSVGASGSWSTSTHLPQGALEDRETGLIWAWQIEHNGPWYAELDDVGRDAAIALSGPTYRQHHWAETLAPGEVFESVPASVAVVHGTLDTALAAVTRHRRSIRRSTSVGLPIIANDYMNCLMGDPSTEKLLPIIEAAAAVGAQYFVIDAGWYADDNGWWSTVGAWTESQVRFPGGLSEVLDRIRSLGMTPGLWLEPEVMGVDSDALAELPDEAFFHRSGRRVAEQGRYHLDFRHPAVRRRMDDLVDRLVSDYGVGYLKLDYNINVGEGTDVGPSGIGTGSLGAGLLGHDRAYVAWLDGIRERHPRLLLENCASGGMRADPAQLAATHLQSTSDQEDPVLNAAIAVAAPSAMPPEQAGVWSYPQPHYSDDLNDFTMAQSTLSRVHLGGRVDLLDPRQRDRVRSALAVHAGLAEFMPVAEPFWPLGLPGWSDEHLALGLRSESRQVVAVFRRGGSETIELPLEGRARDARVLFPTDRAVQLEPTPSGVRVTIPADPGSCIFEVVSRD</sequence>
<accession>A0ABP8W6J5</accession>
<keyword evidence="2" id="KW-0326">Glycosidase</keyword>
<dbReference type="Gene3D" id="2.70.98.60">
    <property type="entry name" value="alpha-galactosidase from lactobacil brevis"/>
    <property type="match status" value="1"/>
</dbReference>
<dbReference type="PANTHER" id="PTHR43053">
    <property type="entry name" value="GLYCOSIDASE FAMILY 31"/>
    <property type="match status" value="1"/>
</dbReference>
<dbReference type="InterPro" id="IPR017853">
    <property type="entry name" value="GH"/>
</dbReference>
<organism evidence="4 5">
    <name type="scientific">Frondihabitans cladoniiphilus</name>
    <dbReference type="NCBI Taxonomy" id="715785"/>
    <lineage>
        <taxon>Bacteria</taxon>
        <taxon>Bacillati</taxon>
        <taxon>Actinomycetota</taxon>
        <taxon>Actinomycetes</taxon>
        <taxon>Micrococcales</taxon>
        <taxon>Microbacteriaceae</taxon>
        <taxon>Frondihabitans</taxon>
    </lineage>
</organism>
<proteinExistence type="predicted"/>
<comment type="caution">
    <text evidence="4">The sequence shown here is derived from an EMBL/GenBank/DDBJ whole genome shotgun (WGS) entry which is preliminary data.</text>
</comment>
<evidence type="ECO:0000256" key="3">
    <source>
        <dbReference type="SAM" id="MobiDB-lite"/>
    </source>
</evidence>
<dbReference type="SUPFAM" id="SSF51445">
    <property type="entry name" value="(Trans)glycosidases"/>
    <property type="match status" value="1"/>
</dbReference>
<protein>
    <recommendedName>
        <fullName evidence="6">Alpha-galactosidase</fullName>
    </recommendedName>
</protein>
<dbReference type="Gene3D" id="3.20.20.70">
    <property type="entry name" value="Aldolase class I"/>
    <property type="match status" value="1"/>
</dbReference>
<dbReference type="InterPro" id="IPR002252">
    <property type="entry name" value="Glyco_hydro_36"/>
</dbReference>
<feature type="region of interest" description="Disordered" evidence="3">
    <location>
        <begin position="200"/>
        <end position="221"/>
    </location>
</feature>
<gene>
    <name evidence="4" type="ORF">GCM10025780_29820</name>
</gene>
<dbReference type="InterPro" id="IPR038417">
    <property type="entry name" value="Alpga-gal_N_sf"/>
</dbReference>
<dbReference type="InterPro" id="IPR050985">
    <property type="entry name" value="Alpha-glycosidase_related"/>
</dbReference>
<dbReference type="Proteomes" id="UP001501295">
    <property type="component" value="Unassembled WGS sequence"/>
</dbReference>
<evidence type="ECO:0000256" key="2">
    <source>
        <dbReference type="ARBA" id="ARBA00023295"/>
    </source>
</evidence>
<dbReference type="RefSeq" id="WP_345376714.1">
    <property type="nucleotide sequence ID" value="NZ_BAABLM010000007.1"/>
</dbReference>
<dbReference type="InterPro" id="IPR013785">
    <property type="entry name" value="Aldolase_TIM"/>
</dbReference>
<dbReference type="Pfam" id="PF02065">
    <property type="entry name" value="Melibiase"/>
    <property type="match status" value="1"/>
</dbReference>
<keyword evidence="1" id="KW-0378">Hydrolase</keyword>